<proteinExistence type="predicted"/>
<protein>
    <submittedName>
        <fullName evidence="3">Uncharacterized protein</fullName>
    </submittedName>
</protein>
<evidence type="ECO:0000256" key="2">
    <source>
        <dbReference type="SAM" id="Phobius"/>
    </source>
</evidence>
<organism evidence="3 4">
    <name type="scientific">Lasiosphaeria miniovina</name>
    <dbReference type="NCBI Taxonomy" id="1954250"/>
    <lineage>
        <taxon>Eukaryota</taxon>
        <taxon>Fungi</taxon>
        <taxon>Dikarya</taxon>
        <taxon>Ascomycota</taxon>
        <taxon>Pezizomycotina</taxon>
        <taxon>Sordariomycetes</taxon>
        <taxon>Sordariomycetidae</taxon>
        <taxon>Sordariales</taxon>
        <taxon>Lasiosphaeriaceae</taxon>
        <taxon>Lasiosphaeria</taxon>
    </lineage>
</organism>
<evidence type="ECO:0000313" key="4">
    <source>
        <dbReference type="Proteomes" id="UP001172101"/>
    </source>
</evidence>
<reference evidence="3" key="1">
    <citation type="submission" date="2023-06" db="EMBL/GenBank/DDBJ databases">
        <title>Genome-scale phylogeny and comparative genomics of the fungal order Sordariales.</title>
        <authorList>
            <consortium name="Lawrence Berkeley National Laboratory"/>
            <person name="Hensen N."/>
            <person name="Bonometti L."/>
            <person name="Westerberg I."/>
            <person name="Brannstrom I.O."/>
            <person name="Guillou S."/>
            <person name="Cros-Aarteil S."/>
            <person name="Calhoun S."/>
            <person name="Haridas S."/>
            <person name="Kuo A."/>
            <person name="Mondo S."/>
            <person name="Pangilinan J."/>
            <person name="Riley R."/>
            <person name="LaButti K."/>
            <person name="Andreopoulos B."/>
            <person name="Lipzen A."/>
            <person name="Chen C."/>
            <person name="Yanf M."/>
            <person name="Daum C."/>
            <person name="Ng V."/>
            <person name="Clum A."/>
            <person name="Steindorff A."/>
            <person name="Ohm R."/>
            <person name="Martin F."/>
            <person name="Silar P."/>
            <person name="Natvig D."/>
            <person name="Lalanne C."/>
            <person name="Gautier V."/>
            <person name="Ament-velasquez S.L."/>
            <person name="Kruys A."/>
            <person name="Hutchinson M.I."/>
            <person name="Powell A.J."/>
            <person name="Barry K."/>
            <person name="Miller A.N."/>
            <person name="Grigoriev I.V."/>
            <person name="Debuchy R."/>
            <person name="Gladieux P."/>
            <person name="Thoren M.H."/>
            <person name="Johannesson H."/>
        </authorList>
    </citation>
    <scope>NUCLEOTIDE SEQUENCE</scope>
    <source>
        <strain evidence="3">SMH2392-1A</strain>
    </source>
</reference>
<feature type="region of interest" description="Disordered" evidence="1">
    <location>
        <begin position="196"/>
        <end position="228"/>
    </location>
</feature>
<gene>
    <name evidence="3" type="ORF">B0T26DRAFT_718095</name>
</gene>
<feature type="transmembrane region" description="Helical" evidence="2">
    <location>
        <begin position="476"/>
        <end position="498"/>
    </location>
</feature>
<evidence type="ECO:0000256" key="1">
    <source>
        <dbReference type="SAM" id="MobiDB-lite"/>
    </source>
</evidence>
<keyword evidence="2" id="KW-1133">Transmembrane helix</keyword>
<name>A0AA40DSB1_9PEZI</name>
<sequence>MEGGIRLPYGGEFRKLVKALEGKDEPVRLRQLLVGARSAATGEDANEAQERDCSWAAEILRELAIIDLKPPDPSRLSEPVLVRGADMVTAISDSLIDQEVRHRFLLTNSSYELHPGLLRLFAYVLHPEMVDCFKNHYLRVSRFGLRTTDVTAIVHITLRSWARKEDPTSFDARKEDDKIRLPANLEKSWKLKEKARLRKEKGKSVQNNNPKPDVPRDLEGGGSEKPPEMELRVSSIGMSTNEFGDFSKCSVVTDLIHPNDIAALGRQAQEIWNGFVHQPQTGRFLVFSRVLGLLCKGIVTHYQEALLEFVAKMQLEQELPTYLKDPGELRNGDADAELRLSLWSLEALYKMSNTLAMSVKAIEEAIEDVKREVQKGPGERSQELENMCRAHIEMLERSFSDLTAIQSRLERKVELNSRYSSALSDVLALRASYDSYRQNSTIERLTYVTIGCLPLGLAAALFAVPKEQSVMVDNMGPGWFTGIVFAFFLVIFVIAYFLGKILGGLRAAEQAVKRWWRDGVL</sequence>
<keyword evidence="2" id="KW-0812">Transmembrane</keyword>
<keyword evidence="4" id="KW-1185">Reference proteome</keyword>
<feature type="transmembrane region" description="Helical" evidence="2">
    <location>
        <begin position="445"/>
        <end position="464"/>
    </location>
</feature>
<dbReference type="EMBL" id="JAUIRO010000005">
    <property type="protein sequence ID" value="KAK0713675.1"/>
    <property type="molecule type" value="Genomic_DNA"/>
</dbReference>
<accession>A0AA40DSB1</accession>
<evidence type="ECO:0000313" key="3">
    <source>
        <dbReference type="EMBL" id="KAK0713675.1"/>
    </source>
</evidence>
<dbReference type="Proteomes" id="UP001172101">
    <property type="component" value="Unassembled WGS sequence"/>
</dbReference>
<dbReference type="AlphaFoldDB" id="A0AA40DSB1"/>
<dbReference type="RefSeq" id="XP_060294998.1">
    <property type="nucleotide sequence ID" value="XM_060442363.1"/>
</dbReference>
<dbReference type="GeneID" id="85325633"/>
<comment type="caution">
    <text evidence="3">The sequence shown here is derived from an EMBL/GenBank/DDBJ whole genome shotgun (WGS) entry which is preliminary data.</text>
</comment>
<keyword evidence="2" id="KW-0472">Membrane</keyword>